<name>A0A382D9B7_9ZZZZ</name>
<dbReference type="AlphaFoldDB" id="A0A382D9B7"/>
<feature type="region of interest" description="Disordered" evidence="1">
    <location>
        <begin position="1"/>
        <end position="27"/>
    </location>
</feature>
<evidence type="ECO:0000256" key="1">
    <source>
        <dbReference type="SAM" id="MobiDB-lite"/>
    </source>
</evidence>
<reference evidence="2" key="1">
    <citation type="submission" date="2018-05" db="EMBL/GenBank/DDBJ databases">
        <authorList>
            <person name="Lanie J.A."/>
            <person name="Ng W.-L."/>
            <person name="Kazmierczak K.M."/>
            <person name="Andrzejewski T.M."/>
            <person name="Davidsen T.M."/>
            <person name="Wayne K.J."/>
            <person name="Tettelin H."/>
            <person name="Glass J.I."/>
            <person name="Rusch D."/>
            <person name="Podicherti R."/>
            <person name="Tsui H.-C.T."/>
            <person name="Winkler M.E."/>
        </authorList>
    </citation>
    <scope>NUCLEOTIDE SEQUENCE</scope>
</reference>
<dbReference type="EMBL" id="UINC01038108">
    <property type="protein sequence ID" value="SVB34614.1"/>
    <property type="molecule type" value="Genomic_DNA"/>
</dbReference>
<feature type="compositionally biased region" description="Basic and acidic residues" evidence="1">
    <location>
        <begin position="1"/>
        <end position="17"/>
    </location>
</feature>
<gene>
    <name evidence="2" type="ORF">METZ01_LOCUS187468</name>
</gene>
<organism evidence="2">
    <name type="scientific">marine metagenome</name>
    <dbReference type="NCBI Taxonomy" id="408172"/>
    <lineage>
        <taxon>unclassified sequences</taxon>
        <taxon>metagenomes</taxon>
        <taxon>ecological metagenomes</taxon>
    </lineage>
</organism>
<accession>A0A382D9B7</accession>
<proteinExistence type="predicted"/>
<protein>
    <submittedName>
        <fullName evidence="2">Uncharacterized protein</fullName>
    </submittedName>
</protein>
<evidence type="ECO:0000313" key="2">
    <source>
        <dbReference type="EMBL" id="SVB34614.1"/>
    </source>
</evidence>
<sequence length="27" mass="3312">MGLYKSTEKENVEIERRGTKKDRRQMK</sequence>
<feature type="compositionally biased region" description="Basic residues" evidence="1">
    <location>
        <begin position="18"/>
        <end position="27"/>
    </location>
</feature>